<evidence type="ECO:0000313" key="11">
    <source>
        <dbReference type="Proteomes" id="UP000830401"/>
    </source>
</evidence>
<comment type="subcellular location">
    <subcellularLocation>
        <location evidence="1 7">Cell outer membrane</location>
        <topology evidence="1 7">Multi-pass membrane protein</topology>
    </subcellularLocation>
</comment>
<dbReference type="Proteomes" id="UP000830401">
    <property type="component" value="Chromosome"/>
</dbReference>
<evidence type="ECO:0000259" key="9">
    <source>
        <dbReference type="Pfam" id="PF07715"/>
    </source>
</evidence>
<dbReference type="Pfam" id="PF07715">
    <property type="entry name" value="Plug"/>
    <property type="match status" value="1"/>
</dbReference>
<evidence type="ECO:0000256" key="5">
    <source>
        <dbReference type="ARBA" id="ARBA00023136"/>
    </source>
</evidence>
<dbReference type="Pfam" id="PF13715">
    <property type="entry name" value="CarbopepD_reg_2"/>
    <property type="match status" value="1"/>
</dbReference>
<dbReference type="InterPro" id="IPR037066">
    <property type="entry name" value="Plug_dom_sf"/>
</dbReference>
<gene>
    <name evidence="10" type="ORF">MUN86_06705</name>
</gene>
<evidence type="ECO:0000256" key="8">
    <source>
        <dbReference type="SAM" id="SignalP"/>
    </source>
</evidence>
<dbReference type="InterPro" id="IPR039426">
    <property type="entry name" value="TonB-dep_rcpt-like"/>
</dbReference>
<dbReference type="NCBIfam" id="TIGR04057">
    <property type="entry name" value="SusC_RagA_signa"/>
    <property type="match status" value="1"/>
</dbReference>
<dbReference type="PROSITE" id="PS52016">
    <property type="entry name" value="TONB_DEPENDENT_REC_3"/>
    <property type="match status" value="1"/>
</dbReference>
<feature type="chain" id="PRO_5047311796" evidence="8">
    <location>
        <begin position="30"/>
        <end position="1062"/>
    </location>
</feature>
<dbReference type="EMBL" id="CP095061">
    <property type="protein sequence ID" value="UOQ67556.1"/>
    <property type="molecule type" value="Genomic_DNA"/>
</dbReference>
<keyword evidence="4 7" id="KW-0812">Transmembrane</keyword>
<sequence>MKKTVPKVRRAAIPALLCCLPLQPLVAHAATSASSESNSIAGASQNADITISGRVTGANGDPLPGVTVLVKGTTNGTSTGGDGSFTITAAEGSTLTFSFVGYTTKEVPVTSASTSLTVTLAEDVKALSEVVVVGYLTEDRQNVTSSVSSLDVREATKAPVATATQALQGRVSGVQISGSGGPGDAPVVNIRGIGTLGNAGSGPLYVIDGLWTDNIRDLNPNDIESLNVLKDASSTAVYGSRGANGVVQITTKKGRAGAPAIGFSAYRGVDQIAKQYNLTNASEWADRAVIAYRNAGLDPLNNGQNSLTGAVKGPGGAFNPDVDTDWQKEFFQTGTLEDYNLSFSGGTAGEKSATNFLVSGEYFHQEGIVKGPDFKRYSLRLNSGLTRGRFKFQENAQITHLDRTLLNGSPFIDVLTMLPSIPVYNSANSGGFGTGSPILNTFATNPIGAQQLLRRTQSDNRLAGNVSAEYSFFDFLTYRLNVAMDGHTYSNADAQQAGVLRQNTPIVTASLNEYLGYDLFLLGENTLNFNKRLGDHSVNALVGYSEQSFRQHGVQAGGQGYAQAGGQYFFELSAAPKVGVVQGSSYEYTKRSFFAQATYDFKNRYLLSVSGRRDGSSRFTAANRWGNFGAASVGWRLSEEDFLKTALPQVNNLKLRASYGANGNDAVEGTYGGSYLTQAIVGQNVNYVIGTGQNIVNGSSQLALPSPDIRWEERYTTNFGLDLGLLEDRITLSTDYYVSKTRNALAPVQVLTYLGHFGQTLFQNAGDIENRGFELALGYHQNKGDFTYGADFTLTTVKNQVTALPVVGQVLEGTELLTRSQVGRSLGEFYLIPFDGIFQTADEVATYQSSNGTVIQPYASAGDVRYRDTNDDGQINNSDAVYSGQSIPNLLMGLNLSAAYKGFDLSVFFNSSSGNKIYNQARRDLESYSGPNNYNADVTPWSPENSSTTTPRLLQGGGVGDLGRAAASNSLFNTTRWLEDGSYIRLRNVQVGYTLPTSVTSKVPSLGSVRVYVTGRNIFTITDYTGFDPEILGAGFYSRGVDISSYPNVRSFTGEYRSTSKS</sequence>
<dbReference type="Gene3D" id="2.170.130.10">
    <property type="entry name" value="TonB-dependent receptor, plug domain"/>
    <property type="match status" value="1"/>
</dbReference>
<dbReference type="SUPFAM" id="SSF49464">
    <property type="entry name" value="Carboxypeptidase regulatory domain-like"/>
    <property type="match status" value="1"/>
</dbReference>
<keyword evidence="11" id="KW-1185">Reference proteome</keyword>
<keyword evidence="10" id="KW-0675">Receptor</keyword>
<feature type="domain" description="TonB-dependent receptor plug" evidence="9">
    <location>
        <begin position="140"/>
        <end position="246"/>
    </location>
</feature>
<name>A0ABY4G9U3_9BACT</name>
<protein>
    <submittedName>
        <fullName evidence="10">TonB-dependent receptor</fullName>
    </submittedName>
</protein>
<evidence type="ECO:0000256" key="6">
    <source>
        <dbReference type="ARBA" id="ARBA00023237"/>
    </source>
</evidence>
<evidence type="ECO:0000256" key="1">
    <source>
        <dbReference type="ARBA" id="ARBA00004571"/>
    </source>
</evidence>
<comment type="similarity">
    <text evidence="7">Belongs to the TonB-dependent receptor family.</text>
</comment>
<keyword evidence="5 7" id="KW-0472">Membrane</keyword>
<keyword evidence="2 7" id="KW-0813">Transport</keyword>
<accession>A0ABY4G9U3</accession>
<evidence type="ECO:0000256" key="7">
    <source>
        <dbReference type="PROSITE-ProRule" id="PRU01360"/>
    </source>
</evidence>
<dbReference type="Gene3D" id="2.60.40.1120">
    <property type="entry name" value="Carboxypeptidase-like, regulatory domain"/>
    <property type="match status" value="1"/>
</dbReference>
<dbReference type="InterPro" id="IPR008969">
    <property type="entry name" value="CarboxyPept-like_regulatory"/>
</dbReference>
<dbReference type="SUPFAM" id="SSF56935">
    <property type="entry name" value="Porins"/>
    <property type="match status" value="1"/>
</dbReference>
<dbReference type="NCBIfam" id="TIGR04056">
    <property type="entry name" value="OMP_RagA_SusC"/>
    <property type="match status" value="1"/>
</dbReference>
<dbReference type="RefSeq" id="WP_245123276.1">
    <property type="nucleotide sequence ID" value="NZ_CP095061.1"/>
</dbReference>
<evidence type="ECO:0000256" key="2">
    <source>
        <dbReference type="ARBA" id="ARBA00022448"/>
    </source>
</evidence>
<dbReference type="InterPro" id="IPR012910">
    <property type="entry name" value="Plug_dom"/>
</dbReference>
<evidence type="ECO:0000256" key="4">
    <source>
        <dbReference type="ARBA" id="ARBA00022692"/>
    </source>
</evidence>
<proteinExistence type="inferred from homology"/>
<dbReference type="InterPro" id="IPR023997">
    <property type="entry name" value="TonB-dep_OMP_SusC/RagA_CS"/>
</dbReference>
<reference evidence="10" key="1">
    <citation type="submission" date="2022-04" db="EMBL/GenBank/DDBJ databases">
        <title>Hymenobacter sp. isolated from the air.</title>
        <authorList>
            <person name="Won M."/>
            <person name="Lee C.-M."/>
            <person name="Woen H.-Y."/>
            <person name="Kwon S.-W."/>
        </authorList>
    </citation>
    <scope>NUCLEOTIDE SEQUENCE</scope>
    <source>
        <strain evidence="10">5420S-77</strain>
    </source>
</reference>
<dbReference type="InterPro" id="IPR023996">
    <property type="entry name" value="TonB-dep_OMP_SusC/RagA"/>
</dbReference>
<keyword evidence="8" id="KW-0732">Signal</keyword>
<dbReference type="Gene3D" id="2.40.170.20">
    <property type="entry name" value="TonB-dependent receptor, beta-barrel domain"/>
    <property type="match status" value="1"/>
</dbReference>
<evidence type="ECO:0000313" key="10">
    <source>
        <dbReference type="EMBL" id="UOQ67556.1"/>
    </source>
</evidence>
<organism evidence="10 11">
    <name type="scientific">Hymenobacter volaticus</name>
    <dbReference type="NCBI Taxonomy" id="2932254"/>
    <lineage>
        <taxon>Bacteria</taxon>
        <taxon>Pseudomonadati</taxon>
        <taxon>Bacteroidota</taxon>
        <taxon>Cytophagia</taxon>
        <taxon>Cytophagales</taxon>
        <taxon>Hymenobacteraceae</taxon>
        <taxon>Hymenobacter</taxon>
    </lineage>
</organism>
<dbReference type="InterPro" id="IPR036942">
    <property type="entry name" value="Beta-barrel_TonB_sf"/>
</dbReference>
<keyword evidence="6 7" id="KW-0998">Cell outer membrane</keyword>
<feature type="signal peptide" evidence="8">
    <location>
        <begin position="1"/>
        <end position="29"/>
    </location>
</feature>
<evidence type="ECO:0000256" key="3">
    <source>
        <dbReference type="ARBA" id="ARBA00022452"/>
    </source>
</evidence>
<keyword evidence="3 7" id="KW-1134">Transmembrane beta strand</keyword>